<dbReference type="SUPFAM" id="SSF53850">
    <property type="entry name" value="Periplasmic binding protein-like II"/>
    <property type="match status" value="1"/>
</dbReference>
<dbReference type="Pfam" id="PF00126">
    <property type="entry name" value="HTH_1"/>
    <property type="match status" value="1"/>
</dbReference>
<dbReference type="InterPro" id="IPR005119">
    <property type="entry name" value="LysR_subst-bd"/>
</dbReference>
<name>A0A3E2TLQ7_9FIRM</name>
<comment type="similarity">
    <text evidence="1">Belongs to the LysR transcriptional regulatory family.</text>
</comment>
<evidence type="ECO:0000256" key="3">
    <source>
        <dbReference type="ARBA" id="ARBA00023125"/>
    </source>
</evidence>
<sequence>MINDLMIKSFLALTDTLNFTNAAKRLYLSQQAVSKHIAKLEDELECQLFFRSRGDISLTPAGKIYFNVFSQYIDNMANATILVRNMTGASKHKLIIGHLEMLDIRLTLSSVVRKLKQRYPDIDLEYRSYRDYELPQALHDNRIDLAITLGPEIQPDLVVRTLPLTKIQDFLFCAKDHPLAQTATSYLDFKDENVFLQLPPSGDINQPLQRLKDYGFPVQNLRCMETLSSTFTAVEMLDGVSFAVANSIFISNYATFPSNVLVDLVAAYNVKNPHPELDDLLELIQQYHQESPVI</sequence>
<dbReference type="InterPro" id="IPR050950">
    <property type="entry name" value="HTH-type_LysR_regulators"/>
</dbReference>
<dbReference type="AlphaFoldDB" id="A0A3E2TLQ7"/>
<protein>
    <submittedName>
        <fullName evidence="6">LysR family transcriptional regulator</fullName>
    </submittedName>
</protein>
<dbReference type="InterPro" id="IPR036388">
    <property type="entry name" value="WH-like_DNA-bd_sf"/>
</dbReference>
<dbReference type="RefSeq" id="WP_117528668.1">
    <property type="nucleotide sequence ID" value="NZ_JAQDKA010000014.1"/>
</dbReference>
<dbReference type="SUPFAM" id="SSF46785">
    <property type="entry name" value="Winged helix' DNA-binding domain"/>
    <property type="match status" value="1"/>
</dbReference>
<dbReference type="PANTHER" id="PTHR30419">
    <property type="entry name" value="HTH-TYPE TRANSCRIPTIONAL REGULATOR YBHD"/>
    <property type="match status" value="1"/>
</dbReference>
<dbReference type="OrthoDB" id="9803735at2"/>
<evidence type="ECO:0000256" key="1">
    <source>
        <dbReference type="ARBA" id="ARBA00009437"/>
    </source>
</evidence>
<dbReference type="Proteomes" id="UP000261231">
    <property type="component" value="Unassembled WGS sequence"/>
</dbReference>
<gene>
    <name evidence="6" type="ORF">DW070_11425</name>
    <name evidence="7" type="ORF">DW747_15590</name>
</gene>
<evidence type="ECO:0000259" key="5">
    <source>
        <dbReference type="PROSITE" id="PS50931"/>
    </source>
</evidence>
<accession>A0A3E2TLQ7</accession>
<dbReference type="PRINTS" id="PR00039">
    <property type="entry name" value="HTHLYSR"/>
</dbReference>
<dbReference type="PANTHER" id="PTHR30419:SF30">
    <property type="entry name" value="LYSR FAMILY TRANSCRIPTIONAL REGULATOR"/>
    <property type="match status" value="1"/>
</dbReference>
<dbReference type="EMBL" id="QVEP01000029">
    <property type="protein sequence ID" value="RGB78589.1"/>
    <property type="molecule type" value="Genomic_DNA"/>
</dbReference>
<evidence type="ECO:0000313" key="6">
    <source>
        <dbReference type="EMBL" id="RGB78589.1"/>
    </source>
</evidence>
<organism evidence="6 8">
    <name type="scientific">Coprococcus catus</name>
    <dbReference type="NCBI Taxonomy" id="116085"/>
    <lineage>
        <taxon>Bacteria</taxon>
        <taxon>Bacillati</taxon>
        <taxon>Bacillota</taxon>
        <taxon>Clostridia</taxon>
        <taxon>Lachnospirales</taxon>
        <taxon>Lachnospiraceae</taxon>
        <taxon>Coprococcus</taxon>
    </lineage>
</organism>
<dbReference type="EMBL" id="QVFD01000024">
    <property type="protein sequence ID" value="RGC43256.1"/>
    <property type="molecule type" value="Genomic_DNA"/>
</dbReference>
<evidence type="ECO:0000313" key="9">
    <source>
        <dbReference type="Proteomes" id="UP000261231"/>
    </source>
</evidence>
<dbReference type="CDD" id="cd05466">
    <property type="entry name" value="PBP2_LTTR_substrate"/>
    <property type="match status" value="1"/>
</dbReference>
<dbReference type="Pfam" id="PF03466">
    <property type="entry name" value="LysR_substrate"/>
    <property type="match status" value="1"/>
</dbReference>
<evidence type="ECO:0000256" key="2">
    <source>
        <dbReference type="ARBA" id="ARBA00023015"/>
    </source>
</evidence>
<reference evidence="8 9" key="1">
    <citation type="submission" date="2018-08" db="EMBL/GenBank/DDBJ databases">
        <title>A genome reference for cultivated species of the human gut microbiota.</title>
        <authorList>
            <person name="Zou Y."/>
            <person name="Xue W."/>
            <person name="Luo G."/>
        </authorList>
    </citation>
    <scope>NUCLEOTIDE SEQUENCE [LARGE SCALE GENOMIC DNA]</scope>
    <source>
        <strain evidence="6 8">AF45-17</strain>
        <strain evidence="7 9">AM28-39</strain>
    </source>
</reference>
<dbReference type="Gene3D" id="1.10.10.10">
    <property type="entry name" value="Winged helix-like DNA-binding domain superfamily/Winged helix DNA-binding domain"/>
    <property type="match status" value="1"/>
</dbReference>
<dbReference type="InterPro" id="IPR036390">
    <property type="entry name" value="WH_DNA-bd_sf"/>
</dbReference>
<keyword evidence="2" id="KW-0805">Transcription regulation</keyword>
<dbReference type="GO" id="GO:0003677">
    <property type="term" value="F:DNA binding"/>
    <property type="evidence" value="ECO:0007669"/>
    <property type="project" value="UniProtKB-KW"/>
</dbReference>
<comment type="caution">
    <text evidence="6">The sequence shown here is derived from an EMBL/GenBank/DDBJ whole genome shotgun (WGS) entry which is preliminary data.</text>
</comment>
<dbReference type="InterPro" id="IPR000847">
    <property type="entry name" value="LysR_HTH_N"/>
</dbReference>
<dbReference type="GO" id="GO:0003700">
    <property type="term" value="F:DNA-binding transcription factor activity"/>
    <property type="evidence" value="ECO:0007669"/>
    <property type="project" value="InterPro"/>
</dbReference>
<proteinExistence type="inferred from homology"/>
<dbReference type="PROSITE" id="PS50931">
    <property type="entry name" value="HTH_LYSR"/>
    <property type="match status" value="1"/>
</dbReference>
<feature type="domain" description="HTH lysR-type" evidence="5">
    <location>
        <begin position="1"/>
        <end position="59"/>
    </location>
</feature>
<keyword evidence="4" id="KW-0804">Transcription</keyword>
<evidence type="ECO:0000256" key="4">
    <source>
        <dbReference type="ARBA" id="ARBA00023163"/>
    </source>
</evidence>
<dbReference type="GO" id="GO:0005829">
    <property type="term" value="C:cytosol"/>
    <property type="evidence" value="ECO:0007669"/>
    <property type="project" value="TreeGrafter"/>
</dbReference>
<keyword evidence="3" id="KW-0238">DNA-binding</keyword>
<keyword evidence="9" id="KW-1185">Reference proteome</keyword>
<dbReference type="Gene3D" id="3.40.190.10">
    <property type="entry name" value="Periplasmic binding protein-like II"/>
    <property type="match status" value="2"/>
</dbReference>
<evidence type="ECO:0000313" key="7">
    <source>
        <dbReference type="EMBL" id="RGC43256.1"/>
    </source>
</evidence>
<dbReference type="Proteomes" id="UP000260773">
    <property type="component" value="Unassembled WGS sequence"/>
</dbReference>
<evidence type="ECO:0000313" key="8">
    <source>
        <dbReference type="Proteomes" id="UP000260773"/>
    </source>
</evidence>